<accession>A0A841JEG6</accession>
<dbReference type="Proteomes" id="UP000548326">
    <property type="component" value="Unassembled WGS sequence"/>
</dbReference>
<name>A0A841JEG6_9SPHI</name>
<evidence type="ECO:0000313" key="1">
    <source>
        <dbReference type="EMBL" id="MBB6126481.1"/>
    </source>
</evidence>
<dbReference type="RefSeq" id="WP_183585559.1">
    <property type="nucleotide sequence ID" value="NZ_JACHCA010000002.1"/>
</dbReference>
<dbReference type="AlphaFoldDB" id="A0A841JEG6"/>
<sequence>MKKVLKICYFAALMTGGLFLLTSFLTSSSPVTPYQFPYKHAGLTERQAAEHLLDRFTYGATPAQIDQVIKMGLENWFSQQLNAEQPDDSLNKRLNSYDAINLSNTEVCREYPPGFVIRSMAIKDSVISKDSVDKAVDKKTFNAKLQAYMNKKGFKSDQDLYKQFIDQNILRAAYTNNQLQEVLTDFWFNHFNVSFFKGECAQFIPAYERDIIRPNSLGKFDQMLMASAKSPAMLYYLDNFTSVGPVVVTPPKIPVKAAVANGDISMMMSAGNAAITANKVKTLTQPGKNVNGLNENYAREVMELHTLGVDGGYTQQDVTQAARVLTGWTIYPISDQAYGSNMKGLVAKIGENNLAKKGYIHEGDFLFTPNRHDQGEKVVLGHIFPSSTDPTAGYQEGVSLLEMLAHHPSTAKFICKKLAVRFVSDNPPQSLIKKMAKSFTAHDGDIKQVLITMVNSREFWDKKALLTKTKSPFELAISAVRGLNADIKDPYQLFNWISKMGEKIYYYQAPTGFPDRGQYWINTGALLNRMDFSLALTSGQISGVKVDLNNCITHQQPADAENTIMSFSKLLLPEQNADQMAKELSPFLNAPGLAAKMNNTAQLIKQVPVPTMEKPMAGAPGDMMLMSAVIDNKPKPTAQEPARTIYAINNNRSNTMQALAAGIIIGSPEFQKR</sequence>
<dbReference type="InterPro" id="IPR014917">
    <property type="entry name" value="DUF1800"/>
</dbReference>
<comment type="caution">
    <text evidence="1">The sequence shown here is derived from an EMBL/GenBank/DDBJ whole genome shotgun (WGS) entry which is preliminary data.</text>
</comment>
<evidence type="ECO:0000313" key="2">
    <source>
        <dbReference type="Proteomes" id="UP000548326"/>
    </source>
</evidence>
<proteinExistence type="predicted"/>
<protein>
    <submittedName>
        <fullName evidence="1">Uncharacterized protein (DUF1800 family)</fullName>
    </submittedName>
</protein>
<dbReference type="EMBL" id="JACHCA010000002">
    <property type="protein sequence ID" value="MBB6126481.1"/>
    <property type="molecule type" value="Genomic_DNA"/>
</dbReference>
<gene>
    <name evidence="1" type="ORF">HDF22_000586</name>
</gene>
<dbReference type="Pfam" id="PF08811">
    <property type="entry name" value="DUF1800"/>
    <property type="match status" value="1"/>
</dbReference>
<reference evidence="1 2" key="1">
    <citation type="submission" date="2020-08" db="EMBL/GenBank/DDBJ databases">
        <title>Genomic Encyclopedia of Type Strains, Phase IV (KMG-V): Genome sequencing to study the core and pangenomes of soil and plant-associated prokaryotes.</title>
        <authorList>
            <person name="Whitman W."/>
        </authorList>
    </citation>
    <scope>NUCLEOTIDE SEQUENCE [LARGE SCALE GENOMIC DNA]</scope>
    <source>
        <strain evidence="1 2">MP601</strain>
    </source>
</reference>
<organism evidence="1 2">
    <name type="scientific">Mucilaginibacter lappiensis</name>
    <dbReference type="NCBI Taxonomy" id="354630"/>
    <lineage>
        <taxon>Bacteria</taxon>
        <taxon>Pseudomonadati</taxon>
        <taxon>Bacteroidota</taxon>
        <taxon>Sphingobacteriia</taxon>
        <taxon>Sphingobacteriales</taxon>
        <taxon>Sphingobacteriaceae</taxon>
        <taxon>Mucilaginibacter</taxon>
    </lineage>
</organism>